<evidence type="ECO:0000256" key="2">
    <source>
        <dbReference type="ARBA" id="ARBA00004115"/>
    </source>
</evidence>
<evidence type="ECO:0000256" key="4">
    <source>
        <dbReference type="ARBA" id="ARBA00011819"/>
    </source>
</evidence>
<evidence type="ECO:0000256" key="1">
    <source>
        <dbReference type="ARBA" id="ARBA00002838"/>
    </source>
</evidence>
<dbReference type="PANTHER" id="PTHR12731:SF1">
    <property type="entry name" value="TRANSLOCON-ASSOCIATED PROTEIN SUBUNIT DELTA"/>
    <property type="match status" value="1"/>
</dbReference>
<comment type="subunit">
    <text evidence="4">Heterotetramer of TRAP-alpha, TRAP-beta, TRAP-delta and TRAP-gamma.</text>
</comment>
<comment type="similarity">
    <text evidence="3">Belongs to the TRAP-delta family.</text>
</comment>
<evidence type="ECO:0000256" key="15">
    <source>
        <dbReference type="SAM" id="Phobius"/>
    </source>
</evidence>
<keyword evidence="17" id="KW-1185">Reference proteome</keyword>
<evidence type="ECO:0000256" key="11">
    <source>
        <dbReference type="ARBA" id="ARBA00022989"/>
    </source>
</evidence>
<accession>A0AAW1JDI8</accession>
<evidence type="ECO:0000256" key="12">
    <source>
        <dbReference type="ARBA" id="ARBA00023136"/>
    </source>
</evidence>
<keyword evidence="11 15" id="KW-1133">Transmembrane helix</keyword>
<evidence type="ECO:0000256" key="3">
    <source>
        <dbReference type="ARBA" id="ARBA00009294"/>
    </source>
</evidence>
<evidence type="ECO:0000256" key="7">
    <source>
        <dbReference type="ARBA" id="ARBA00022692"/>
    </source>
</evidence>
<evidence type="ECO:0000313" key="17">
    <source>
        <dbReference type="Proteomes" id="UP001458880"/>
    </source>
</evidence>
<keyword evidence="7 15" id="KW-0812">Transmembrane</keyword>
<gene>
    <name evidence="16" type="ORF">QE152_g30761</name>
</gene>
<comment type="caution">
    <text evidence="16">The sequence shown here is derived from an EMBL/GenBank/DDBJ whole genome shotgun (WGS) entry which is preliminary data.</text>
</comment>
<dbReference type="AlphaFoldDB" id="A0AAW1JDI8"/>
<proteinExistence type="inferred from homology"/>
<comment type="subcellular location">
    <subcellularLocation>
        <location evidence="2">Endoplasmic reticulum membrane</location>
        <topology evidence="2">Single-pass type I membrane protein</topology>
    </subcellularLocation>
</comment>
<keyword evidence="6" id="KW-1017">Isopeptide bond</keyword>
<evidence type="ECO:0000256" key="14">
    <source>
        <dbReference type="ARBA" id="ARBA00031791"/>
    </source>
</evidence>
<evidence type="ECO:0000256" key="10">
    <source>
        <dbReference type="ARBA" id="ARBA00022843"/>
    </source>
</evidence>
<evidence type="ECO:0000256" key="5">
    <source>
        <dbReference type="ARBA" id="ARBA00014387"/>
    </source>
</evidence>
<keyword evidence="8" id="KW-0732">Signal</keyword>
<evidence type="ECO:0000256" key="8">
    <source>
        <dbReference type="ARBA" id="ARBA00022729"/>
    </source>
</evidence>
<reference evidence="16 17" key="1">
    <citation type="journal article" date="2024" name="BMC Genomics">
        <title>De novo assembly and annotation of Popillia japonica's genome with initial clues to its potential as an invasive pest.</title>
        <authorList>
            <person name="Cucini C."/>
            <person name="Boschi S."/>
            <person name="Funari R."/>
            <person name="Cardaioli E."/>
            <person name="Iannotti N."/>
            <person name="Marturano G."/>
            <person name="Paoli F."/>
            <person name="Bruttini M."/>
            <person name="Carapelli A."/>
            <person name="Frati F."/>
            <person name="Nardi F."/>
        </authorList>
    </citation>
    <scope>NUCLEOTIDE SEQUENCE [LARGE SCALE GENOMIC DNA]</scope>
    <source>
        <strain evidence="16">DMR45628</strain>
    </source>
</reference>
<evidence type="ECO:0000313" key="16">
    <source>
        <dbReference type="EMBL" id="KAK9701220.1"/>
    </source>
</evidence>
<feature type="transmembrane region" description="Helical" evidence="15">
    <location>
        <begin position="134"/>
        <end position="154"/>
    </location>
</feature>
<evidence type="ECO:0000256" key="13">
    <source>
        <dbReference type="ARBA" id="ARBA00023157"/>
    </source>
</evidence>
<keyword evidence="10" id="KW-0832">Ubl conjugation</keyword>
<dbReference type="Proteomes" id="UP001458880">
    <property type="component" value="Unassembled WGS sequence"/>
</dbReference>
<sequence>MVFSILLSNGICEKCVEPRVVWKQTITKDASSLLKNNACIVELEVTCYAGKVTKLYADIEGYIKPIPSIGENLFQISWIEDSLIPRPPTNKLIRIFDEEGFFTITKRRQLRRDTDNVEELFRLSVDIPGKFTKSWLKCELVAIVAAVLIAYVAFNLKRRLLL</sequence>
<evidence type="ECO:0000256" key="9">
    <source>
        <dbReference type="ARBA" id="ARBA00022824"/>
    </source>
</evidence>
<dbReference type="InterPro" id="IPR008855">
    <property type="entry name" value="TRAP-delta"/>
</dbReference>
<dbReference type="PANTHER" id="PTHR12731">
    <property type="entry name" value="TRANSLOCON-ASSOCIATED PROTEIN, DELTA SUBUNIT"/>
    <property type="match status" value="1"/>
</dbReference>
<comment type="function">
    <text evidence="1">TRAP proteins are part of a complex whose function is to bind calcium to the ER membrane and thereby regulate the retention of ER resident proteins.</text>
</comment>
<dbReference type="EMBL" id="JASPKY010000419">
    <property type="protein sequence ID" value="KAK9701220.1"/>
    <property type="molecule type" value="Genomic_DNA"/>
</dbReference>
<keyword evidence="13" id="KW-1015">Disulfide bond</keyword>
<dbReference type="Pfam" id="PF05404">
    <property type="entry name" value="TRAP-delta"/>
    <property type="match status" value="1"/>
</dbReference>
<keyword evidence="12 15" id="KW-0472">Membrane</keyword>
<dbReference type="GO" id="GO:0005789">
    <property type="term" value="C:endoplasmic reticulum membrane"/>
    <property type="evidence" value="ECO:0007669"/>
    <property type="project" value="UniProtKB-SubCell"/>
</dbReference>
<keyword evidence="9" id="KW-0256">Endoplasmic reticulum</keyword>
<name>A0AAW1JDI8_POPJA</name>
<organism evidence="16 17">
    <name type="scientific">Popillia japonica</name>
    <name type="common">Japanese beetle</name>
    <dbReference type="NCBI Taxonomy" id="7064"/>
    <lineage>
        <taxon>Eukaryota</taxon>
        <taxon>Metazoa</taxon>
        <taxon>Ecdysozoa</taxon>
        <taxon>Arthropoda</taxon>
        <taxon>Hexapoda</taxon>
        <taxon>Insecta</taxon>
        <taxon>Pterygota</taxon>
        <taxon>Neoptera</taxon>
        <taxon>Endopterygota</taxon>
        <taxon>Coleoptera</taxon>
        <taxon>Polyphaga</taxon>
        <taxon>Scarabaeiformia</taxon>
        <taxon>Scarabaeidae</taxon>
        <taxon>Rutelinae</taxon>
        <taxon>Popillia</taxon>
    </lineage>
</organism>
<evidence type="ECO:0000256" key="6">
    <source>
        <dbReference type="ARBA" id="ARBA00022499"/>
    </source>
</evidence>
<protein>
    <recommendedName>
        <fullName evidence="5">Translocon-associated protein subunit delta</fullName>
    </recommendedName>
    <alternativeName>
        <fullName evidence="14">Signal sequence receptor subunit delta</fullName>
    </alternativeName>
</protein>